<keyword evidence="1" id="KW-0812">Transmembrane</keyword>
<proteinExistence type="predicted"/>
<feature type="transmembrane region" description="Helical" evidence="1">
    <location>
        <begin position="185"/>
        <end position="201"/>
    </location>
</feature>
<feature type="transmembrane region" description="Helical" evidence="1">
    <location>
        <begin position="117"/>
        <end position="136"/>
    </location>
</feature>
<protein>
    <submittedName>
        <fullName evidence="2">Fluoroquinolone transport system permease protein</fullName>
    </submittedName>
</protein>
<name>A0ABT6LSC9_9ACTN</name>
<dbReference type="EMBL" id="JARXVH010000009">
    <property type="protein sequence ID" value="MDH6218561.1"/>
    <property type="molecule type" value="Genomic_DNA"/>
</dbReference>
<keyword evidence="3" id="KW-1185">Reference proteome</keyword>
<reference evidence="2 3" key="1">
    <citation type="submission" date="2023-04" db="EMBL/GenBank/DDBJ databases">
        <title>Forest soil microbial communities from Buena Vista Peninsula, Colon Province, Panama.</title>
        <authorList>
            <person name="Bouskill N."/>
        </authorList>
    </citation>
    <scope>NUCLEOTIDE SEQUENCE [LARGE SCALE GENOMIC DNA]</scope>
    <source>
        <strain evidence="2 3">GGS1</strain>
    </source>
</reference>
<evidence type="ECO:0000313" key="2">
    <source>
        <dbReference type="EMBL" id="MDH6218561.1"/>
    </source>
</evidence>
<dbReference type="Proteomes" id="UP001160499">
    <property type="component" value="Unassembled WGS sequence"/>
</dbReference>
<sequence>MRGLIRELTLPVWRSLPWRALLASGALALLLAGVTRIADAPSTWLTVNLLRTAALVIALGLAFVLDDPARHTTAAVPVRRPVRAGLRLALVLPVVASWWTAVLLLVPSSVRPPVGDITLEAGAACALALAGATAAIRLTDQAEPGQAVAAGLLVLAILTPLLLPESWALFVAVEDKRWATAHDRWAMVLAGAVVVWGLCMPERVRRRSVSFSPSGA</sequence>
<organism evidence="2 3">
    <name type="scientific">Streptomyces pseudovenezuelae</name>
    <dbReference type="NCBI Taxonomy" id="67350"/>
    <lineage>
        <taxon>Bacteria</taxon>
        <taxon>Bacillati</taxon>
        <taxon>Actinomycetota</taxon>
        <taxon>Actinomycetes</taxon>
        <taxon>Kitasatosporales</taxon>
        <taxon>Streptomycetaceae</taxon>
        <taxon>Streptomyces</taxon>
        <taxon>Streptomyces aurantiacus group</taxon>
    </lineage>
</organism>
<evidence type="ECO:0000313" key="3">
    <source>
        <dbReference type="Proteomes" id="UP001160499"/>
    </source>
</evidence>
<keyword evidence="1" id="KW-0472">Membrane</keyword>
<accession>A0ABT6LSC9</accession>
<keyword evidence="1" id="KW-1133">Transmembrane helix</keyword>
<comment type="caution">
    <text evidence="2">The sequence shown here is derived from an EMBL/GenBank/DDBJ whole genome shotgun (WGS) entry which is preliminary data.</text>
</comment>
<gene>
    <name evidence="2" type="ORF">M2283_005893</name>
</gene>
<feature type="transmembrane region" description="Helical" evidence="1">
    <location>
        <begin position="46"/>
        <end position="65"/>
    </location>
</feature>
<feature type="transmembrane region" description="Helical" evidence="1">
    <location>
        <begin position="86"/>
        <end position="105"/>
    </location>
</feature>
<dbReference type="RefSeq" id="WP_280879413.1">
    <property type="nucleotide sequence ID" value="NZ_JARXVH010000009.1"/>
</dbReference>
<evidence type="ECO:0000256" key="1">
    <source>
        <dbReference type="SAM" id="Phobius"/>
    </source>
</evidence>
<feature type="transmembrane region" description="Helical" evidence="1">
    <location>
        <begin position="148"/>
        <end position="173"/>
    </location>
</feature>